<reference evidence="2" key="1">
    <citation type="submission" date="2020-02" db="EMBL/GenBank/DDBJ databases">
        <authorList>
            <person name="Meier V. D."/>
        </authorList>
    </citation>
    <scope>NUCLEOTIDE SEQUENCE</scope>
    <source>
        <strain evidence="2">AVDCRST_MAG85</strain>
    </source>
</reference>
<dbReference type="EMBL" id="CADCVT010000045">
    <property type="protein sequence ID" value="CAA9476997.1"/>
    <property type="molecule type" value="Genomic_DNA"/>
</dbReference>
<feature type="compositionally biased region" description="Basic residues" evidence="1">
    <location>
        <begin position="7"/>
        <end position="25"/>
    </location>
</feature>
<accession>A0A6J4RMH0</accession>
<feature type="compositionally biased region" description="Low complexity" evidence="1">
    <location>
        <begin position="159"/>
        <end position="172"/>
    </location>
</feature>
<organism evidence="2">
    <name type="scientific">uncultured Solirubrobacteraceae bacterium</name>
    <dbReference type="NCBI Taxonomy" id="1162706"/>
    <lineage>
        <taxon>Bacteria</taxon>
        <taxon>Bacillati</taxon>
        <taxon>Actinomycetota</taxon>
        <taxon>Thermoleophilia</taxon>
        <taxon>Solirubrobacterales</taxon>
        <taxon>Solirubrobacteraceae</taxon>
        <taxon>environmental samples</taxon>
    </lineage>
</organism>
<evidence type="ECO:0000313" key="2">
    <source>
        <dbReference type="EMBL" id="CAA9476997.1"/>
    </source>
</evidence>
<name>A0A6J4RMH0_9ACTN</name>
<dbReference type="AlphaFoldDB" id="A0A6J4RMH0"/>
<feature type="compositionally biased region" description="Basic and acidic residues" evidence="1">
    <location>
        <begin position="173"/>
        <end position="190"/>
    </location>
</feature>
<protein>
    <submittedName>
        <fullName evidence="2">Uncharacterized protein</fullName>
    </submittedName>
</protein>
<evidence type="ECO:0000256" key="1">
    <source>
        <dbReference type="SAM" id="MobiDB-lite"/>
    </source>
</evidence>
<feature type="compositionally biased region" description="Basic residues" evidence="1">
    <location>
        <begin position="39"/>
        <end position="49"/>
    </location>
</feature>
<feature type="non-terminal residue" evidence="2">
    <location>
        <position position="190"/>
    </location>
</feature>
<gene>
    <name evidence="2" type="ORF">AVDCRST_MAG85-407</name>
</gene>
<feature type="region of interest" description="Disordered" evidence="1">
    <location>
        <begin position="1"/>
        <end position="190"/>
    </location>
</feature>
<sequence>DPSPPRPARRRRLPLRRRLRQRSGRGRPVPVRERPGRRDRGHLRQRRRGQVPGSAVQAAQPADRRRPQLPRGRLARRREARRRRGVVRGVDPRAELQRGAADVGLGLRDRRHPGEGVHAGRARRGQHVGLPPAEHRRRRVAAGQQRPGPRALAQRRDAAVQGQAGVAQQPPARARDPRRGERRDRQPGCL</sequence>
<feature type="compositionally biased region" description="Basic residues" evidence="1">
    <location>
        <begin position="73"/>
        <end position="86"/>
    </location>
</feature>
<feature type="non-terminal residue" evidence="2">
    <location>
        <position position="1"/>
    </location>
</feature>
<proteinExistence type="predicted"/>